<evidence type="ECO:0000313" key="1">
    <source>
        <dbReference type="EMBL" id="SUJ00141.1"/>
    </source>
</evidence>
<dbReference type="EMBL" id="UGYO01000002">
    <property type="protein sequence ID" value="SUJ00141.1"/>
    <property type="molecule type" value="Genomic_DNA"/>
</dbReference>
<name>A0A380BGU4_9GAMM</name>
<keyword evidence="2" id="KW-1185">Reference proteome</keyword>
<reference evidence="1 2" key="1">
    <citation type="submission" date="2018-06" db="EMBL/GenBank/DDBJ databases">
        <authorList>
            <consortium name="Pathogen Informatics"/>
            <person name="Doyle S."/>
        </authorList>
    </citation>
    <scope>NUCLEOTIDE SEQUENCE [LARGE SCALE GENOMIC DNA]</scope>
    <source>
        <strain evidence="1 2">NCTC10738</strain>
    </source>
</reference>
<evidence type="ECO:0000313" key="2">
    <source>
        <dbReference type="Proteomes" id="UP000254069"/>
    </source>
</evidence>
<accession>A0A380BGU4</accession>
<sequence>MNIGQDARVNFVQMATPNYLPTLAKTILLQWVLLVSHSIIHGKKQKLNVIEC</sequence>
<organism evidence="1 2">
    <name type="scientific">Shewanella algae</name>
    <dbReference type="NCBI Taxonomy" id="38313"/>
    <lineage>
        <taxon>Bacteria</taxon>
        <taxon>Pseudomonadati</taxon>
        <taxon>Pseudomonadota</taxon>
        <taxon>Gammaproteobacteria</taxon>
        <taxon>Alteromonadales</taxon>
        <taxon>Shewanellaceae</taxon>
        <taxon>Shewanella</taxon>
    </lineage>
</organism>
<dbReference type="AlphaFoldDB" id="A0A380BGU4"/>
<dbReference type="Proteomes" id="UP000254069">
    <property type="component" value="Unassembled WGS sequence"/>
</dbReference>
<protein>
    <submittedName>
        <fullName evidence="1">Uncharacterized protein</fullName>
    </submittedName>
</protein>
<proteinExistence type="predicted"/>
<gene>
    <name evidence="1" type="ORF">NCTC10738_03070</name>
</gene>